<feature type="signal peptide" evidence="1">
    <location>
        <begin position="1"/>
        <end position="19"/>
    </location>
</feature>
<dbReference type="OrthoDB" id="8581915at2"/>
<feature type="chain" id="PRO_5017003809" evidence="1">
    <location>
        <begin position="20"/>
        <end position="252"/>
    </location>
</feature>
<dbReference type="Gene3D" id="3.90.226.10">
    <property type="entry name" value="2-enoyl-CoA Hydratase, Chain A, domain 1"/>
    <property type="match status" value="1"/>
</dbReference>
<dbReference type="SUPFAM" id="SSF52096">
    <property type="entry name" value="ClpP/crotonase"/>
    <property type="match status" value="1"/>
</dbReference>
<evidence type="ECO:0000313" key="3">
    <source>
        <dbReference type="Proteomes" id="UP000255125"/>
    </source>
</evidence>
<dbReference type="RefSeq" id="WP_038446666.1">
    <property type="nucleotide sequence ID" value="NZ_CP008896.1"/>
</dbReference>
<evidence type="ECO:0000256" key="1">
    <source>
        <dbReference type="SAM" id="SignalP"/>
    </source>
</evidence>
<keyword evidence="1" id="KW-0732">Signal</keyword>
<dbReference type="EMBL" id="UGUS01000002">
    <property type="protein sequence ID" value="SUD29635.1"/>
    <property type="molecule type" value="Genomic_DNA"/>
</dbReference>
<accession>A0A379I9U2</accession>
<gene>
    <name evidence="2" type="ORF">NCTC10392_01580</name>
</gene>
<dbReference type="InterPro" id="IPR029045">
    <property type="entry name" value="ClpP/crotonase-like_dom_sf"/>
</dbReference>
<name>A0A379I9U2_PSEFL</name>
<reference evidence="2 3" key="1">
    <citation type="submission" date="2018-06" db="EMBL/GenBank/DDBJ databases">
        <authorList>
            <consortium name="Pathogen Informatics"/>
            <person name="Doyle S."/>
        </authorList>
    </citation>
    <scope>NUCLEOTIDE SEQUENCE [LARGE SCALE GENOMIC DNA]</scope>
    <source>
        <strain evidence="2 3">NCTC10392</strain>
    </source>
</reference>
<organism evidence="2 3">
    <name type="scientific">Pseudomonas fluorescens</name>
    <dbReference type="NCBI Taxonomy" id="294"/>
    <lineage>
        <taxon>Bacteria</taxon>
        <taxon>Pseudomonadati</taxon>
        <taxon>Pseudomonadota</taxon>
        <taxon>Gammaproteobacteria</taxon>
        <taxon>Pseudomonadales</taxon>
        <taxon>Pseudomonadaceae</taxon>
        <taxon>Pseudomonas</taxon>
    </lineage>
</organism>
<dbReference type="Proteomes" id="UP000255125">
    <property type="component" value="Unassembled WGS sequence"/>
</dbReference>
<dbReference type="AlphaFoldDB" id="A0A379I9U2"/>
<dbReference type="KEGG" id="pfn:HZ99_25050"/>
<evidence type="ECO:0000313" key="2">
    <source>
        <dbReference type="EMBL" id="SUD29635.1"/>
    </source>
</evidence>
<sequence>MRKTLLAISLLTTAPAALAEALPVTVDVIGDSVHYTGDLNADAVAKLADQVKASNGSVAKLVIDSGGGDVNVGMDLAEIVLAAELDVIVKRLCASSCANYVFPAGKRKQINPGAVVIWHGSAIQESLMAGPTLEDIKFEDGAALSGPDKMALFESWRGDAIRYVEDAKVRQNALFKKIGIDDRITVMGQQLKAAQEWTVSIKDMERFGIRNVSAADNYGLNVPAEVAERGVKLLRLDDFPDYAAALSSQTPG</sequence>
<proteinExistence type="predicted"/>
<protein>
    <submittedName>
        <fullName evidence="2">Uncharacterized protein</fullName>
    </submittedName>
</protein>